<dbReference type="AlphaFoldDB" id="A0A671M1G5"/>
<accession>A0A671M1G5</accession>
<dbReference type="Proteomes" id="UP000472260">
    <property type="component" value="Unassembled WGS sequence"/>
</dbReference>
<evidence type="ECO:0000256" key="1">
    <source>
        <dbReference type="ARBA" id="ARBA00007518"/>
    </source>
</evidence>
<organism evidence="4 5">
    <name type="scientific">Sinocyclocheilus anshuiensis</name>
    <dbReference type="NCBI Taxonomy" id="1608454"/>
    <lineage>
        <taxon>Eukaryota</taxon>
        <taxon>Metazoa</taxon>
        <taxon>Chordata</taxon>
        <taxon>Craniata</taxon>
        <taxon>Vertebrata</taxon>
        <taxon>Euteleostomi</taxon>
        <taxon>Actinopterygii</taxon>
        <taxon>Neopterygii</taxon>
        <taxon>Teleostei</taxon>
        <taxon>Ostariophysi</taxon>
        <taxon>Cypriniformes</taxon>
        <taxon>Cyprinidae</taxon>
        <taxon>Cyprininae</taxon>
        <taxon>Sinocyclocheilus</taxon>
    </lineage>
</organism>
<comment type="similarity">
    <text evidence="1">Belongs to the tachykinin family.</text>
</comment>
<sequence>PAVGCSCCSLILYVTESFTLVSQNFICHPVCSVQDNSDPQSERYEKRHKDIDYDSFIGLMGRRTFNSIKNAQDWEIITKKSNMNDIFVGLRCKR</sequence>
<keyword evidence="3" id="KW-0732">Signal</keyword>
<dbReference type="PROSITE" id="PS00267">
    <property type="entry name" value="TACHYKININ"/>
    <property type="match status" value="1"/>
</dbReference>
<reference evidence="4" key="1">
    <citation type="submission" date="2025-08" db="UniProtKB">
        <authorList>
            <consortium name="Ensembl"/>
        </authorList>
    </citation>
    <scope>IDENTIFICATION</scope>
</reference>
<proteinExistence type="inferred from homology"/>
<evidence type="ECO:0000313" key="5">
    <source>
        <dbReference type="Proteomes" id="UP000472260"/>
    </source>
</evidence>
<keyword evidence="5" id="KW-1185">Reference proteome</keyword>
<evidence type="ECO:0000256" key="3">
    <source>
        <dbReference type="SAM" id="SignalP"/>
    </source>
</evidence>
<evidence type="ECO:0000256" key="2">
    <source>
        <dbReference type="ARBA" id="ARBA00022815"/>
    </source>
</evidence>
<keyword evidence="2" id="KW-0027">Amidation</keyword>
<feature type="signal peptide" evidence="3">
    <location>
        <begin position="1"/>
        <end position="17"/>
    </location>
</feature>
<protein>
    <submittedName>
        <fullName evidence="4">Tachykinin precursor 3b</fullName>
    </submittedName>
</protein>
<reference evidence="4" key="2">
    <citation type="submission" date="2025-09" db="UniProtKB">
        <authorList>
            <consortium name="Ensembl"/>
        </authorList>
    </citation>
    <scope>IDENTIFICATION</scope>
</reference>
<dbReference type="Ensembl" id="ENSSANT00000027741.1">
    <property type="protein sequence ID" value="ENSSANP00000026047.1"/>
    <property type="gene ID" value="ENSSANG00000013442.1"/>
</dbReference>
<feature type="chain" id="PRO_5025442941" evidence="3">
    <location>
        <begin position="18"/>
        <end position="94"/>
    </location>
</feature>
<dbReference type="InterPro" id="IPR013055">
    <property type="entry name" value="Tachy_Neuro_lke_CS"/>
</dbReference>
<evidence type="ECO:0000313" key="4">
    <source>
        <dbReference type="Ensembl" id="ENSSANP00000026047.1"/>
    </source>
</evidence>
<name>A0A671M1G5_9TELE</name>